<dbReference type="InterPro" id="IPR014721">
    <property type="entry name" value="Ribsml_uS5_D2-typ_fold_subgr"/>
</dbReference>
<gene>
    <name evidence="10" type="ORF">UFOPK1726_00167</name>
</gene>
<dbReference type="InterPro" id="IPR036554">
    <property type="entry name" value="GHMP_kinase_C_sf"/>
</dbReference>
<evidence type="ECO:0000256" key="6">
    <source>
        <dbReference type="ARBA" id="ARBA00022840"/>
    </source>
</evidence>
<dbReference type="Pfam" id="PF00288">
    <property type="entry name" value="GHMP_kinases_N"/>
    <property type="match status" value="1"/>
</dbReference>
<reference evidence="10" key="1">
    <citation type="submission" date="2020-05" db="EMBL/GenBank/DDBJ databases">
        <authorList>
            <person name="Chiriac C."/>
            <person name="Salcher M."/>
            <person name="Ghai R."/>
            <person name="Kavagutti S V."/>
        </authorList>
    </citation>
    <scope>NUCLEOTIDE SEQUENCE</scope>
</reference>
<dbReference type="EC" id="2.7.1.148" evidence="2"/>
<organism evidence="10">
    <name type="scientific">freshwater metagenome</name>
    <dbReference type="NCBI Taxonomy" id="449393"/>
    <lineage>
        <taxon>unclassified sequences</taxon>
        <taxon>metagenomes</taxon>
        <taxon>ecological metagenomes</taxon>
    </lineage>
</organism>
<evidence type="ECO:0000256" key="1">
    <source>
        <dbReference type="ARBA" id="ARBA00009684"/>
    </source>
</evidence>
<evidence type="ECO:0000313" key="10">
    <source>
        <dbReference type="EMBL" id="CAB4569029.1"/>
    </source>
</evidence>
<proteinExistence type="inferred from homology"/>
<protein>
    <recommendedName>
        <fullName evidence="2">4-(cytidine 5'-diphospho)-2-C-methyl-D-erythritol kinase</fullName>
        <ecNumber evidence="2">2.7.1.148</ecNumber>
    </recommendedName>
    <alternativeName>
        <fullName evidence="7">4-(cytidine-5'-diphospho)-2-C-methyl-D-erythritol kinase</fullName>
    </alternativeName>
</protein>
<dbReference type="GO" id="GO:0050515">
    <property type="term" value="F:4-(cytidine 5'-diphospho)-2-C-methyl-D-erythritol kinase activity"/>
    <property type="evidence" value="ECO:0007669"/>
    <property type="project" value="UniProtKB-EC"/>
</dbReference>
<dbReference type="Pfam" id="PF08544">
    <property type="entry name" value="GHMP_kinases_C"/>
    <property type="match status" value="1"/>
</dbReference>
<accession>A0A6J6E188</accession>
<sequence>MKITASAPAKINLQLSVGALRTDGYHDLVTVYQALDLRDQVSITERAEGMGVQCSVNGEFTDGVPGDETNLAVRAVKLVAEQVGVSCDLSIDIKKAIPVAAGLAGGSADAAAAFVAAAELYGYGGDLQILAAQLGSDIGFSLIGGTALGTSRGEVVVPVMSRGDYCWVIMSSTNGLSTPRVYQKLDQLRDEGSVRAPLQLQPKPELLQALLAASPTDLAKHLSNDLQPAALAIAPKLQRLLDAATDDGALASIVAGSGPTCIALAKDYEHALDVAARITATNLANRVLVAKAPAPGAELVSKDRN</sequence>
<dbReference type="Gene3D" id="3.30.230.10">
    <property type="match status" value="1"/>
</dbReference>
<feature type="domain" description="GHMP kinase C-terminal" evidence="9">
    <location>
        <begin position="207"/>
        <end position="280"/>
    </location>
</feature>
<dbReference type="InterPro" id="IPR006204">
    <property type="entry name" value="GHMP_kinase_N_dom"/>
</dbReference>
<name>A0A6J6E188_9ZZZZ</name>
<dbReference type="NCBIfam" id="TIGR00154">
    <property type="entry name" value="ispE"/>
    <property type="match status" value="1"/>
</dbReference>
<dbReference type="InterPro" id="IPR004424">
    <property type="entry name" value="IspE"/>
</dbReference>
<dbReference type="EMBL" id="CAEZTT010000008">
    <property type="protein sequence ID" value="CAB4569029.1"/>
    <property type="molecule type" value="Genomic_DNA"/>
</dbReference>
<evidence type="ECO:0000259" key="8">
    <source>
        <dbReference type="Pfam" id="PF00288"/>
    </source>
</evidence>
<dbReference type="GO" id="GO:0016114">
    <property type="term" value="P:terpenoid biosynthetic process"/>
    <property type="evidence" value="ECO:0007669"/>
    <property type="project" value="InterPro"/>
</dbReference>
<dbReference type="Gene3D" id="3.30.70.890">
    <property type="entry name" value="GHMP kinase, C-terminal domain"/>
    <property type="match status" value="1"/>
</dbReference>
<comment type="similarity">
    <text evidence="1">Belongs to the GHMP kinase family. IspE subfamily.</text>
</comment>
<dbReference type="HAMAP" id="MF_00061">
    <property type="entry name" value="IspE"/>
    <property type="match status" value="1"/>
</dbReference>
<evidence type="ECO:0000256" key="5">
    <source>
        <dbReference type="ARBA" id="ARBA00022777"/>
    </source>
</evidence>
<evidence type="ECO:0000256" key="2">
    <source>
        <dbReference type="ARBA" id="ARBA00012052"/>
    </source>
</evidence>
<keyword evidence="4" id="KW-0547">Nucleotide-binding</keyword>
<dbReference type="NCBIfam" id="NF002870">
    <property type="entry name" value="PRK03188.1"/>
    <property type="match status" value="1"/>
</dbReference>
<keyword evidence="3" id="KW-0808">Transferase</keyword>
<dbReference type="AlphaFoldDB" id="A0A6J6E188"/>
<evidence type="ECO:0000259" key="9">
    <source>
        <dbReference type="Pfam" id="PF08544"/>
    </source>
</evidence>
<dbReference type="InterPro" id="IPR020568">
    <property type="entry name" value="Ribosomal_Su5_D2-typ_SF"/>
</dbReference>
<evidence type="ECO:0000256" key="4">
    <source>
        <dbReference type="ARBA" id="ARBA00022741"/>
    </source>
</evidence>
<dbReference type="SUPFAM" id="SSF55060">
    <property type="entry name" value="GHMP Kinase, C-terminal domain"/>
    <property type="match status" value="1"/>
</dbReference>
<dbReference type="PIRSF" id="PIRSF010376">
    <property type="entry name" value="IspE"/>
    <property type="match status" value="1"/>
</dbReference>
<evidence type="ECO:0000256" key="3">
    <source>
        <dbReference type="ARBA" id="ARBA00022679"/>
    </source>
</evidence>
<keyword evidence="5" id="KW-0418">Kinase</keyword>
<dbReference type="PANTHER" id="PTHR43527:SF2">
    <property type="entry name" value="4-DIPHOSPHOCYTIDYL-2-C-METHYL-D-ERYTHRITOL KINASE, CHLOROPLASTIC"/>
    <property type="match status" value="1"/>
</dbReference>
<feature type="domain" description="GHMP kinase N-terminal" evidence="8">
    <location>
        <begin position="70"/>
        <end position="144"/>
    </location>
</feature>
<evidence type="ECO:0000256" key="7">
    <source>
        <dbReference type="ARBA" id="ARBA00032554"/>
    </source>
</evidence>
<keyword evidence="6" id="KW-0067">ATP-binding</keyword>
<dbReference type="PANTHER" id="PTHR43527">
    <property type="entry name" value="4-DIPHOSPHOCYTIDYL-2-C-METHYL-D-ERYTHRITOL KINASE, CHLOROPLASTIC"/>
    <property type="match status" value="1"/>
</dbReference>
<dbReference type="SUPFAM" id="SSF54211">
    <property type="entry name" value="Ribosomal protein S5 domain 2-like"/>
    <property type="match status" value="1"/>
</dbReference>
<dbReference type="GO" id="GO:0005524">
    <property type="term" value="F:ATP binding"/>
    <property type="evidence" value="ECO:0007669"/>
    <property type="project" value="UniProtKB-KW"/>
</dbReference>
<dbReference type="InterPro" id="IPR013750">
    <property type="entry name" value="GHMP_kinase_C_dom"/>
</dbReference>